<keyword evidence="4" id="KW-1133">Transmembrane helix</keyword>
<dbReference type="EMBL" id="JADWND010000005">
    <property type="protein sequence ID" value="MBJ8382017.1"/>
    <property type="molecule type" value="Genomic_DNA"/>
</dbReference>
<reference evidence="5 6" key="1">
    <citation type="submission" date="2020-11" db="EMBL/GenBank/DDBJ databases">
        <title>Enhanced detection system for hospital associated transmission using whole genome sequencing surveillance.</title>
        <authorList>
            <person name="Harrison L.H."/>
            <person name="Van Tyne D."/>
            <person name="Marsh J.W."/>
            <person name="Griffith M.P."/>
            <person name="Snyder D.J."/>
            <person name="Cooper V.S."/>
            <person name="Mustapha M."/>
        </authorList>
    </citation>
    <scope>NUCLEOTIDE SEQUENCE [LARGE SCALE GENOMIC DNA]</scope>
    <source>
        <strain evidence="5 6">CB00117</strain>
    </source>
</reference>
<comment type="caution">
    <text evidence="5">The sequence shown here is derived from an EMBL/GenBank/DDBJ whole genome shotgun (WGS) entry which is preliminary data.</text>
</comment>
<dbReference type="InterPro" id="IPR009722">
    <property type="entry name" value="YjiK/CarP"/>
</dbReference>
<gene>
    <name evidence="5" type="ORF">I6M88_13705</name>
</gene>
<evidence type="ECO:0000256" key="2">
    <source>
        <dbReference type="ARBA" id="ARBA00022475"/>
    </source>
</evidence>
<evidence type="ECO:0000256" key="1">
    <source>
        <dbReference type="ARBA" id="ARBA00004162"/>
    </source>
</evidence>
<dbReference type="SUPFAM" id="SSF50956">
    <property type="entry name" value="Thermostable phytase (3-phytase)"/>
    <property type="match status" value="1"/>
</dbReference>
<comment type="subcellular location">
    <subcellularLocation>
        <location evidence="1">Cell membrane</location>
        <topology evidence="1">Single-pass membrane protein</topology>
    </subcellularLocation>
</comment>
<keyword evidence="6" id="KW-1185">Reference proteome</keyword>
<sequence length="289" mass="32457">MKRIVWLLKRPVAGFVVFAGVIAAMGFMLLTGAMADAERPDSSLQHYRATIDGKEIAGIKNNISSLTWSEKSDTLFSTLNRPATLVELTKEGDLLRTIPLDFVQDMETIEYVGDDTFVVSDEKNYTIYVITVNERSEVKIVKKVQFAVHDTPTNRGFEGLAWSQNDRTFWFFKERKPIEIYTVRGLLRNDELSISRDLALQRNLAVKDISGAEFNSQNNTLLILSHESRTLKEVTRDGDVIGSLSLTGGHHGLAKTLQQAEGIAMDNQGTIFIVSEPNLFYRFTPEPAH</sequence>
<keyword evidence="4" id="KW-0812">Transmembrane</keyword>
<dbReference type="Proteomes" id="UP000746649">
    <property type="component" value="Unassembled WGS sequence"/>
</dbReference>
<dbReference type="Pfam" id="PF06977">
    <property type="entry name" value="SdiA-regulated"/>
    <property type="match status" value="1"/>
</dbReference>
<organism evidence="5 6">
    <name type="scientific">Citrobacter sedlakii</name>
    <dbReference type="NCBI Taxonomy" id="67826"/>
    <lineage>
        <taxon>Bacteria</taxon>
        <taxon>Pseudomonadati</taxon>
        <taxon>Pseudomonadota</taxon>
        <taxon>Gammaproteobacteria</taxon>
        <taxon>Enterobacterales</taxon>
        <taxon>Enterobacteriaceae</taxon>
        <taxon>Citrobacter</taxon>
        <taxon>Citrobacter freundii complex</taxon>
    </lineage>
</organism>
<accession>A0ABS0ZV54</accession>
<proteinExistence type="predicted"/>
<evidence type="ECO:0000256" key="4">
    <source>
        <dbReference type="SAM" id="Phobius"/>
    </source>
</evidence>
<evidence type="ECO:0000313" key="5">
    <source>
        <dbReference type="EMBL" id="MBJ8382017.1"/>
    </source>
</evidence>
<name>A0ABS0ZV54_9ENTR</name>
<evidence type="ECO:0000313" key="6">
    <source>
        <dbReference type="Proteomes" id="UP000746649"/>
    </source>
</evidence>
<keyword evidence="3 4" id="KW-0472">Membrane</keyword>
<evidence type="ECO:0000256" key="3">
    <source>
        <dbReference type="ARBA" id="ARBA00023136"/>
    </source>
</evidence>
<protein>
    <submittedName>
        <fullName evidence="5">YjiK family protein</fullName>
    </submittedName>
</protein>
<feature type="transmembrane region" description="Helical" evidence="4">
    <location>
        <begin position="12"/>
        <end position="35"/>
    </location>
</feature>
<dbReference type="CDD" id="cd09971">
    <property type="entry name" value="SdiA-regulated"/>
    <property type="match status" value="1"/>
</dbReference>
<keyword evidence="2" id="KW-1003">Cell membrane</keyword>